<dbReference type="Proteomes" id="UP000236735">
    <property type="component" value="Unassembled WGS sequence"/>
</dbReference>
<dbReference type="PROSITE" id="PS51257">
    <property type="entry name" value="PROKAR_LIPOPROTEIN"/>
    <property type="match status" value="1"/>
</dbReference>
<dbReference type="RefSeq" id="WP_146063134.1">
    <property type="nucleotide sequence ID" value="NZ_FNUV01000004.1"/>
</dbReference>
<organism evidence="1 2">
    <name type="scientific">Xylanibacter ruminicola</name>
    <name type="common">Prevotella ruminicola</name>
    <dbReference type="NCBI Taxonomy" id="839"/>
    <lineage>
        <taxon>Bacteria</taxon>
        <taxon>Pseudomonadati</taxon>
        <taxon>Bacteroidota</taxon>
        <taxon>Bacteroidia</taxon>
        <taxon>Bacteroidales</taxon>
        <taxon>Prevotellaceae</taxon>
        <taxon>Xylanibacter</taxon>
    </lineage>
</organism>
<reference evidence="1 2" key="1">
    <citation type="submission" date="2016-10" db="EMBL/GenBank/DDBJ databases">
        <authorList>
            <person name="de Groot N.N."/>
        </authorList>
    </citation>
    <scope>NUCLEOTIDE SEQUENCE [LARGE SCALE GENOMIC DNA]</scope>
    <source>
        <strain evidence="1 2">AR32</strain>
    </source>
</reference>
<accession>A0A1H5V5P4</accession>
<dbReference type="AlphaFoldDB" id="A0A1H5V5P4"/>
<evidence type="ECO:0000313" key="1">
    <source>
        <dbReference type="EMBL" id="SEF82524.1"/>
    </source>
</evidence>
<dbReference type="EMBL" id="FNUV01000004">
    <property type="protein sequence ID" value="SEF82524.1"/>
    <property type="molecule type" value="Genomic_DNA"/>
</dbReference>
<evidence type="ECO:0008006" key="3">
    <source>
        <dbReference type="Google" id="ProtNLM"/>
    </source>
</evidence>
<gene>
    <name evidence="1" type="ORF">SAMN05216354_1754</name>
</gene>
<protein>
    <recommendedName>
        <fullName evidence="3">Lipoprotein</fullName>
    </recommendedName>
</protein>
<name>A0A1H5V5P4_XYLRU</name>
<proteinExistence type="predicted"/>
<evidence type="ECO:0000313" key="2">
    <source>
        <dbReference type="Proteomes" id="UP000236735"/>
    </source>
</evidence>
<sequence>MNKRSNFGIITIVASIVGTMVLSSCSHEEAFYNEEKVETSVNDKYAAAFEKAFGKVGPNVDWGFGRQHTYSRGLTRAVGTYASYKGNIQPTISFPEDCDASKFEPDFTNIPSYEEYLISKGTAWWHPEEINDGGVVYIDAVQPIKISGGTEEAHAKLYIKAGTYDFTGVSFDLGQYTDLYLLEGATVTFDNTVASTAKFDVYIASGAELIANGDDGLVANSGAHVYNHGTITCSKFGVNSSSFLYNVGTLSAGTVSAESNESRIVNDATINCATVVVNAGAVQNNAEWSVTGTTKVNSNNSGWVNNGHWTTYDYAYIGGSVNVINNCLLTVTHDFEMNISSNTGAFKIDTGGGVETANFYGGRDSSTGAISGPFKIVMGQNAVFKVTGTAQLESGRSDDEGFGIFGPTSGEYAVFQAKDIVRDSYLASINSHGAVTYGGNLYVSAETHFAQGNDGSGNKFIYEKDGFSIANNIYAAGFNSGKPSINIPETPCSPGFVGGNPLYRVIAEDLSASEAGDFDFNDVVFDVVKAEGGKTTLKLICAGGTLPLRVRGSGESEGREVHEVFGDTTPMLEKHPMYNTGAGPEVPATEFTVSGTYITPADIKRIIIEVYKDNVWMELKATTGEAACKILVDDTFKPVTERRNIANENKRFTDYVQGIFVDDFWWK</sequence>